<keyword evidence="4" id="KW-0540">Nuclease</keyword>
<dbReference type="GO" id="GO:0005634">
    <property type="term" value="C:nucleus"/>
    <property type="evidence" value="ECO:0007669"/>
    <property type="project" value="UniProtKB-SubCell"/>
</dbReference>
<dbReference type="EMBL" id="PQIB02000013">
    <property type="protein sequence ID" value="RLM74404.1"/>
    <property type="molecule type" value="Genomic_DNA"/>
</dbReference>
<evidence type="ECO:0000256" key="5">
    <source>
        <dbReference type="ARBA" id="ARBA00022723"/>
    </source>
</evidence>
<feature type="domain" description="DDE Tnp4" evidence="8">
    <location>
        <begin position="196"/>
        <end position="253"/>
    </location>
</feature>
<evidence type="ECO:0000256" key="1">
    <source>
        <dbReference type="ARBA" id="ARBA00001968"/>
    </source>
</evidence>
<evidence type="ECO:0000256" key="7">
    <source>
        <dbReference type="ARBA" id="ARBA00023242"/>
    </source>
</evidence>
<accession>A0A3L6Q6U6</accession>
<evidence type="ECO:0000259" key="8">
    <source>
        <dbReference type="Pfam" id="PF13359"/>
    </source>
</evidence>
<evidence type="ECO:0000256" key="2">
    <source>
        <dbReference type="ARBA" id="ARBA00004123"/>
    </source>
</evidence>
<comment type="similarity">
    <text evidence="3">Belongs to the HARBI1 family.</text>
</comment>
<reference evidence="11" key="1">
    <citation type="journal article" date="2019" name="Nat. Commun.">
        <title>The genome of broomcorn millet.</title>
        <authorList>
            <person name="Zou C."/>
            <person name="Miki D."/>
            <person name="Li D."/>
            <person name="Tang Q."/>
            <person name="Xiao L."/>
            <person name="Rajput S."/>
            <person name="Deng P."/>
            <person name="Jia W."/>
            <person name="Huang R."/>
            <person name="Zhang M."/>
            <person name="Sun Y."/>
            <person name="Hu J."/>
            <person name="Fu X."/>
            <person name="Schnable P.S."/>
            <person name="Li F."/>
            <person name="Zhang H."/>
            <person name="Feng B."/>
            <person name="Zhu X."/>
            <person name="Liu R."/>
            <person name="Schnable J.C."/>
            <person name="Zhu J.-K."/>
            <person name="Zhang H."/>
        </authorList>
    </citation>
    <scope>NUCLEOTIDE SEQUENCE [LARGE SCALE GENOMIC DNA]</scope>
</reference>
<comment type="subcellular location">
    <subcellularLocation>
        <location evidence="2">Nucleus</location>
    </subcellularLocation>
</comment>
<dbReference type="STRING" id="4540.A0A3L6Q6U6"/>
<protein>
    <submittedName>
        <fullName evidence="10">Uncharacterized protein</fullName>
    </submittedName>
</protein>
<keyword evidence="11" id="KW-1185">Reference proteome</keyword>
<evidence type="ECO:0000256" key="6">
    <source>
        <dbReference type="ARBA" id="ARBA00022801"/>
    </source>
</evidence>
<evidence type="ECO:0000256" key="3">
    <source>
        <dbReference type="ARBA" id="ARBA00006958"/>
    </source>
</evidence>
<evidence type="ECO:0000256" key="4">
    <source>
        <dbReference type="ARBA" id="ARBA00022722"/>
    </source>
</evidence>
<dbReference type="GO" id="GO:0046872">
    <property type="term" value="F:metal ion binding"/>
    <property type="evidence" value="ECO:0007669"/>
    <property type="project" value="UniProtKB-KW"/>
</dbReference>
<dbReference type="Pfam" id="PF26138">
    <property type="entry name" value="DUF8040"/>
    <property type="match status" value="1"/>
</dbReference>
<dbReference type="Proteomes" id="UP000275267">
    <property type="component" value="Unassembled WGS sequence"/>
</dbReference>
<dbReference type="GO" id="GO:0016787">
    <property type="term" value="F:hydrolase activity"/>
    <property type="evidence" value="ECO:0007669"/>
    <property type="project" value="UniProtKB-KW"/>
</dbReference>
<evidence type="ECO:0000313" key="10">
    <source>
        <dbReference type="EMBL" id="RLM74404.1"/>
    </source>
</evidence>
<dbReference type="GO" id="GO:0004518">
    <property type="term" value="F:nuclease activity"/>
    <property type="evidence" value="ECO:0007669"/>
    <property type="project" value="UniProtKB-KW"/>
</dbReference>
<name>A0A3L6Q6U6_PANMI</name>
<dbReference type="InterPro" id="IPR027806">
    <property type="entry name" value="HARBI1_dom"/>
</dbReference>
<sequence>MKMQLTRAPDPVEDALADLFGTDHEVIPAMKAVLEQRKRKREIMKQALLLGMYYYTYLEKKLPRVAKESGIEWVQKTLGNETSCYNMFRMNAPVFEMLHDVLVQSYGLKSTIRMSSREALGMFLWMIGPPEPVRQAENKFTRSMETISQKFEHVLECVCNLAKDIIRPRYHTFSTVHPKISNHKYAPFFNNAIVAIDGTHVKVIVPGKKVGPYFNRSKEKSQNVLAICDFDKRFTYVAAGIPGSAHDWTVLQEAMQRQVLPGGLGLPEPPGIYGTVQGSEVPSR</sequence>
<dbReference type="InterPro" id="IPR058353">
    <property type="entry name" value="DUF8040"/>
</dbReference>
<evidence type="ECO:0000259" key="9">
    <source>
        <dbReference type="Pfam" id="PF26138"/>
    </source>
</evidence>
<dbReference type="PANTHER" id="PTHR22930:SF280">
    <property type="entry name" value="OS11G0202600 PROTEIN"/>
    <property type="match status" value="1"/>
</dbReference>
<comment type="cofactor">
    <cofactor evidence="1">
        <name>a divalent metal cation</name>
        <dbReference type="ChEBI" id="CHEBI:60240"/>
    </cofactor>
</comment>
<dbReference type="OrthoDB" id="636868at2759"/>
<keyword evidence="6" id="KW-0378">Hydrolase</keyword>
<dbReference type="AlphaFoldDB" id="A0A3L6Q6U6"/>
<organism evidence="10 11">
    <name type="scientific">Panicum miliaceum</name>
    <name type="common">Proso millet</name>
    <name type="synonym">Broomcorn millet</name>
    <dbReference type="NCBI Taxonomy" id="4540"/>
    <lineage>
        <taxon>Eukaryota</taxon>
        <taxon>Viridiplantae</taxon>
        <taxon>Streptophyta</taxon>
        <taxon>Embryophyta</taxon>
        <taxon>Tracheophyta</taxon>
        <taxon>Spermatophyta</taxon>
        <taxon>Magnoliopsida</taxon>
        <taxon>Liliopsida</taxon>
        <taxon>Poales</taxon>
        <taxon>Poaceae</taxon>
        <taxon>PACMAD clade</taxon>
        <taxon>Panicoideae</taxon>
        <taxon>Panicodae</taxon>
        <taxon>Paniceae</taxon>
        <taxon>Panicinae</taxon>
        <taxon>Panicum</taxon>
        <taxon>Panicum sect. Panicum</taxon>
    </lineage>
</organism>
<keyword evidence="5" id="KW-0479">Metal-binding</keyword>
<keyword evidence="7" id="KW-0539">Nucleus</keyword>
<gene>
    <name evidence="10" type="ORF">C2845_PM15G21340</name>
</gene>
<dbReference type="PANTHER" id="PTHR22930">
    <property type="match status" value="1"/>
</dbReference>
<proteinExistence type="inferred from homology"/>
<dbReference type="Pfam" id="PF13359">
    <property type="entry name" value="DDE_Tnp_4"/>
    <property type="match status" value="1"/>
</dbReference>
<dbReference type="InterPro" id="IPR045249">
    <property type="entry name" value="HARBI1-like"/>
</dbReference>
<comment type="caution">
    <text evidence="10">The sequence shown here is derived from an EMBL/GenBank/DDBJ whole genome shotgun (WGS) entry which is preliminary data.</text>
</comment>
<evidence type="ECO:0000313" key="11">
    <source>
        <dbReference type="Proteomes" id="UP000275267"/>
    </source>
</evidence>
<feature type="domain" description="DUF8040" evidence="9">
    <location>
        <begin position="67"/>
        <end position="159"/>
    </location>
</feature>